<evidence type="ECO:0000313" key="1">
    <source>
        <dbReference type="EMBL" id="TPP65869.1"/>
    </source>
</evidence>
<sequence>MSKSTALSELIEDVINFPTWLENSLSTIINTKEWSSYTFELNQMIGETLQKANIQKMDHLHSEALDEILLNESKRLTGRSPSRLRHETEQATQSIATLVKKLLKLNISILFPPIITVRKLYISLLRTDVEKTRSIRDEAILHQCQDYIEQDNSAYPMRGSVGCLYALKTMLSFFHLISNTTENLSSHIFRIAGTLVLSMNDYLPRSQPPNLEEVLTLVELLFTLMSQLPPYVTKQPPTWFRRYCPSVAHAVAEIHVSRGEPQSHAKFGFCVLQQLRRLDEQVASKILNMLSVDQGMDRPLDPELSGEVQTCC</sequence>
<dbReference type="AlphaFoldDB" id="A0A504YZ31"/>
<protein>
    <submittedName>
        <fullName evidence="1">Uncharacterized protein</fullName>
    </submittedName>
</protein>
<dbReference type="Proteomes" id="UP000316759">
    <property type="component" value="Unassembled WGS sequence"/>
</dbReference>
<reference evidence="1 2" key="1">
    <citation type="submission" date="2019-04" db="EMBL/GenBank/DDBJ databases">
        <title>Annotation for the trematode Fasciola gigantica.</title>
        <authorList>
            <person name="Choi Y.-J."/>
        </authorList>
    </citation>
    <scope>NUCLEOTIDE SEQUENCE [LARGE SCALE GENOMIC DNA]</scope>
    <source>
        <strain evidence="1">Uganda_cow_1</strain>
    </source>
</reference>
<gene>
    <name evidence="1" type="ORF">FGIG_09648</name>
</gene>
<name>A0A504YZ31_FASGI</name>
<dbReference type="STRING" id="46835.A0A504YZ31"/>
<dbReference type="EMBL" id="SUNJ01002580">
    <property type="protein sequence ID" value="TPP65869.1"/>
    <property type="molecule type" value="Genomic_DNA"/>
</dbReference>
<comment type="caution">
    <text evidence="1">The sequence shown here is derived from an EMBL/GenBank/DDBJ whole genome shotgun (WGS) entry which is preliminary data.</text>
</comment>
<dbReference type="OrthoDB" id="2126613at2759"/>
<proteinExistence type="predicted"/>
<accession>A0A504YZ31</accession>
<evidence type="ECO:0000313" key="2">
    <source>
        <dbReference type="Proteomes" id="UP000316759"/>
    </source>
</evidence>
<organism evidence="1 2">
    <name type="scientific">Fasciola gigantica</name>
    <name type="common">Giant liver fluke</name>
    <dbReference type="NCBI Taxonomy" id="46835"/>
    <lineage>
        <taxon>Eukaryota</taxon>
        <taxon>Metazoa</taxon>
        <taxon>Spiralia</taxon>
        <taxon>Lophotrochozoa</taxon>
        <taxon>Platyhelminthes</taxon>
        <taxon>Trematoda</taxon>
        <taxon>Digenea</taxon>
        <taxon>Plagiorchiida</taxon>
        <taxon>Echinostomata</taxon>
        <taxon>Echinostomatoidea</taxon>
        <taxon>Fasciolidae</taxon>
        <taxon>Fasciola</taxon>
    </lineage>
</organism>
<keyword evidence="2" id="KW-1185">Reference proteome</keyword>